<dbReference type="CDD" id="cd06145">
    <property type="entry name" value="REX1_like"/>
    <property type="match status" value="1"/>
</dbReference>
<sequence length="619" mass="69469">MSAGIEEVSATNNAAAGSSNGFNKKRRASQSSLPGAEVKKQKKPKKPRYPSLSYVPKNVKVKLHVRDLRDLVLYTVADGRAPTWLAIENRTSIKHLVTVMVPSLYPSDFGLKDTSQFQPVPYHLEDDTELTFFKSKFDHIWPVMAPGTVAALHSPFDDFVEVPLSKEEKKARAQQQKAQKNKKLDPIDCILDLVQMANNNYPIHPLTDKLPPDHITELLPGWVDTAASESKNSKRKVFGLDCEMCEAASGKVVTRITLVSNHDRKTIYDELVKPEEPIIDYLTRYSGITEEMLKDVTKNLAEAQEELLKLISANDILVGHSLESDLNVLKIRHPLVIDTALLYGAKDTRWKPALRNITQRFVGREIQTGKNGHNSEEDAIACLDLLNLKLLHGLDYGVKNDTKNIAERLATSAQGKRTTAVIDYNTNRWVSTPATLVSCKSDDEIVEKASKLCKTVHFTWTKLAEVNSIRHTPTFGKAGEAQPEGDNSEATQQEKLKAAFKNLNTRLERLYESLPNQTLLVVWTGHGNQKRMRELHTKKRNFQLEYNTKKWNEVTSSWTDKDNQELLRATVNARFGAAFIALKSERPTDSSQPATTDTSAEASGDQEAQETETKQDNEK</sequence>
<organism evidence="10 11">
    <name type="scientific">Geotrichum candidum</name>
    <name type="common">Oospora lactis</name>
    <name type="synonym">Dipodascus geotrichum</name>
    <dbReference type="NCBI Taxonomy" id="1173061"/>
    <lineage>
        <taxon>Eukaryota</taxon>
        <taxon>Fungi</taxon>
        <taxon>Dikarya</taxon>
        <taxon>Ascomycota</taxon>
        <taxon>Saccharomycotina</taxon>
        <taxon>Dipodascomycetes</taxon>
        <taxon>Dipodascales</taxon>
        <taxon>Dipodascaceae</taxon>
        <taxon>Geotrichum</taxon>
    </lineage>
</organism>
<dbReference type="GO" id="GO:0005634">
    <property type="term" value="C:nucleus"/>
    <property type="evidence" value="ECO:0007669"/>
    <property type="project" value="UniProtKB-SubCell"/>
</dbReference>
<feature type="region of interest" description="Disordered" evidence="8">
    <location>
        <begin position="582"/>
        <end position="619"/>
    </location>
</feature>
<dbReference type="AlphaFoldDB" id="A0A0J9X2I5"/>
<name>A0A0J9X2I5_GEOCN</name>
<dbReference type="PANTHER" id="PTHR12801">
    <property type="entry name" value="RNA EXONUCLEASE REXO1 / RECO3 FAMILY MEMBER-RELATED"/>
    <property type="match status" value="1"/>
</dbReference>
<keyword evidence="6" id="KW-0539">Nucleus</keyword>
<comment type="similarity">
    <text evidence="2">Belongs to the REXO1/REXO3 family.</text>
</comment>
<comment type="subcellular location">
    <subcellularLocation>
        <location evidence="1">Nucleus</location>
    </subcellularLocation>
</comment>
<evidence type="ECO:0000256" key="3">
    <source>
        <dbReference type="ARBA" id="ARBA00022722"/>
    </source>
</evidence>
<dbReference type="GO" id="GO:0003676">
    <property type="term" value="F:nucleic acid binding"/>
    <property type="evidence" value="ECO:0007669"/>
    <property type="project" value="InterPro"/>
</dbReference>
<dbReference type="InterPro" id="IPR034922">
    <property type="entry name" value="REX1-like_exo"/>
</dbReference>
<feature type="coiled-coil region" evidence="7">
    <location>
        <begin position="286"/>
        <end position="313"/>
    </location>
</feature>
<keyword evidence="3" id="KW-0540">Nuclease</keyword>
<evidence type="ECO:0000313" key="11">
    <source>
        <dbReference type="Proteomes" id="UP000242525"/>
    </source>
</evidence>
<dbReference type="GO" id="GO:0004527">
    <property type="term" value="F:exonuclease activity"/>
    <property type="evidence" value="ECO:0007669"/>
    <property type="project" value="UniProtKB-KW"/>
</dbReference>
<keyword evidence="11" id="KW-1185">Reference proteome</keyword>
<comment type="caution">
    <text evidence="10">The sequence shown here is derived from an EMBL/GenBank/DDBJ whole genome shotgun (WGS) entry which is preliminary data.</text>
</comment>
<dbReference type="EMBL" id="CCBN010000001">
    <property type="protein sequence ID" value="CDO51189.1"/>
    <property type="molecule type" value="Genomic_DNA"/>
</dbReference>
<dbReference type="OrthoDB" id="206335at2759"/>
<accession>A0A0J9X2I5</accession>
<evidence type="ECO:0000256" key="1">
    <source>
        <dbReference type="ARBA" id="ARBA00004123"/>
    </source>
</evidence>
<dbReference type="Pfam" id="PF00929">
    <property type="entry name" value="RNase_T"/>
    <property type="match status" value="1"/>
</dbReference>
<evidence type="ECO:0000256" key="4">
    <source>
        <dbReference type="ARBA" id="ARBA00022801"/>
    </source>
</evidence>
<keyword evidence="7" id="KW-0175">Coiled coil</keyword>
<evidence type="ECO:0000256" key="2">
    <source>
        <dbReference type="ARBA" id="ARBA00006357"/>
    </source>
</evidence>
<evidence type="ECO:0000259" key="9">
    <source>
        <dbReference type="SMART" id="SM00479"/>
    </source>
</evidence>
<dbReference type="FunFam" id="3.30.420.10:FF:000019">
    <property type="entry name" value="RNA exonuclease NEF-sp"/>
    <property type="match status" value="1"/>
</dbReference>
<evidence type="ECO:0000256" key="5">
    <source>
        <dbReference type="ARBA" id="ARBA00022839"/>
    </source>
</evidence>
<evidence type="ECO:0000313" key="10">
    <source>
        <dbReference type="EMBL" id="CDO51189.1"/>
    </source>
</evidence>
<dbReference type="Gene3D" id="3.30.420.10">
    <property type="entry name" value="Ribonuclease H-like superfamily/Ribonuclease H"/>
    <property type="match status" value="1"/>
</dbReference>
<dbReference type="SMART" id="SM00479">
    <property type="entry name" value="EXOIII"/>
    <property type="match status" value="1"/>
</dbReference>
<feature type="compositionally biased region" description="Low complexity" evidence="8">
    <location>
        <begin position="9"/>
        <end position="22"/>
    </location>
</feature>
<dbReference type="STRING" id="1173061.A0A0J9X2I5"/>
<dbReference type="InterPro" id="IPR013520">
    <property type="entry name" value="Ribonucl_H"/>
</dbReference>
<gene>
    <name evidence="10" type="ORF">BN980_GECA01s02243g</name>
</gene>
<evidence type="ECO:0000256" key="8">
    <source>
        <dbReference type="SAM" id="MobiDB-lite"/>
    </source>
</evidence>
<dbReference type="InterPro" id="IPR036397">
    <property type="entry name" value="RNaseH_sf"/>
</dbReference>
<dbReference type="PANTHER" id="PTHR12801:SF115">
    <property type="entry name" value="FI18136P1-RELATED"/>
    <property type="match status" value="1"/>
</dbReference>
<dbReference type="InterPro" id="IPR012337">
    <property type="entry name" value="RNaseH-like_sf"/>
</dbReference>
<dbReference type="Proteomes" id="UP000242525">
    <property type="component" value="Unassembled WGS sequence"/>
</dbReference>
<keyword evidence="4" id="KW-0378">Hydrolase</keyword>
<evidence type="ECO:0000256" key="7">
    <source>
        <dbReference type="SAM" id="Coils"/>
    </source>
</evidence>
<protein>
    <submittedName>
        <fullName evidence="10">Similar to Saccharomyces cerevisiae YGR276C RNH70 3'-5' exoribonuclease</fullName>
    </submittedName>
</protein>
<dbReference type="SUPFAM" id="SSF53098">
    <property type="entry name" value="Ribonuclease H-like"/>
    <property type="match status" value="1"/>
</dbReference>
<dbReference type="InterPro" id="IPR047021">
    <property type="entry name" value="REXO1/3/4-like"/>
</dbReference>
<keyword evidence="5" id="KW-0269">Exonuclease</keyword>
<evidence type="ECO:0000256" key="6">
    <source>
        <dbReference type="ARBA" id="ARBA00023242"/>
    </source>
</evidence>
<feature type="domain" description="Exonuclease" evidence="9">
    <location>
        <begin position="236"/>
        <end position="395"/>
    </location>
</feature>
<feature type="compositionally biased region" description="Polar residues" evidence="8">
    <location>
        <begin position="589"/>
        <end position="601"/>
    </location>
</feature>
<feature type="region of interest" description="Disordered" evidence="8">
    <location>
        <begin position="1"/>
        <end position="52"/>
    </location>
</feature>
<proteinExistence type="inferred from homology"/>
<reference evidence="10" key="1">
    <citation type="submission" date="2014-03" db="EMBL/GenBank/DDBJ databases">
        <authorList>
            <person name="Casaregola S."/>
        </authorList>
    </citation>
    <scope>NUCLEOTIDE SEQUENCE [LARGE SCALE GENOMIC DNA]</scope>
    <source>
        <strain evidence="10">CLIB 918</strain>
    </source>
</reference>